<gene>
    <name evidence="1" type="ORF">AVDCRST_MAG28-2767</name>
</gene>
<dbReference type="AlphaFoldDB" id="A0A6J4R245"/>
<reference evidence="1" key="1">
    <citation type="submission" date="2020-02" db="EMBL/GenBank/DDBJ databases">
        <authorList>
            <person name="Meier V. D."/>
        </authorList>
    </citation>
    <scope>NUCLEOTIDE SEQUENCE</scope>
    <source>
        <strain evidence="1">AVDCRST_MAG28</strain>
    </source>
</reference>
<evidence type="ECO:0000313" key="1">
    <source>
        <dbReference type="EMBL" id="CAA9457731.1"/>
    </source>
</evidence>
<name>A0A6J4R245_9ACTN</name>
<accession>A0A6J4R245</accession>
<protein>
    <submittedName>
        <fullName evidence="1">Uncharacterized protein</fullName>
    </submittedName>
</protein>
<organism evidence="1">
    <name type="scientific">uncultured Rubrobacteraceae bacterium</name>
    <dbReference type="NCBI Taxonomy" id="349277"/>
    <lineage>
        <taxon>Bacteria</taxon>
        <taxon>Bacillati</taxon>
        <taxon>Actinomycetota</taxon>
        <taxon>Rubrobacteria</taxon>
        <taxon>Rubrobacterales</taxon>
        <taxon>Rubrobacteraceae</taxon>
        <taxon>environmental samples</taxon>
    </lineage>
</organism>
<dbReference type="EMBL" id="CADCVE010000060">
    <property type="protein sequence ID" value="CAA9457731.1"/>
    <property type="molecule type" value="Genomic_DNA"/>
</dbReference>
<proteinExistence type="predicted"/>
<sequence length="63" mass="7007">MRPAPPLSRTEGYSVGMKYTRLDRFPARLGWTLPQAELALVYGPVYRLFLSGRSIVASVEPPA</sequence>